<keyword evidence="5 7" id="KW-1133">Transmembrane helix</keyword>
<dbReference type="GO" id="GO:0005789">
    <property type="term" value="C:endoplasmic reticulum membrane"/>
    <property type="evidence" value="ECO:0007669"/>
    <property type="project" value="UniProtKB-SubCell"/>
</dbReference>
<feature type="transmembrane region" description="Helical" evidence="7">
    <location>
        <begin position="114"/>
        <end position="137"/>
    </location>
</feature>
<protein>
    <recommendedName>
        <fullName evidence="7">Derlin</fullName>
    </recommendedName>
</protein>
<dbReference type="AlphaFoldDB" id="A0A2T9Z825"/>
<feature type="compositionally biased region" description="Low complexity" evidence="8">
    <location>
        <begin position="250"/>
        <end position="260"/>
    </location>
</feature>
<dbReference type="InterPro" id="IPR007599">
    <property type="entry name" value="DER1"/>
</dbReference>
<evidence type="ECO:0000313" key="12">
    <source>
        <dbReference type="Proteomes" id="UP000245609"/>
    </source>
</evidence>
<dbReference type="STRING" id="133381.A0A2T9Z825"/>
<dbReference type="OrthoDB" id="1716531at2759"/>
<evidence type="ECO:0000256" key="5">
    <source>
        <dbReference type="ARBA" id="ARBA00022989"/>
    </source>
</evidence>
<evidence type="ECO:0000313" key="10">
    <source>
        <dbReference type="EMBL" id="PVV00749.1"/>
    </source>
</evidence>
<feature type="region of interest" description="Disordered" evidence="8">
    <location>
        <begin position="235"/>
        <end position="270"/>
    </location>
</feature>
<evidence type="ECO:0000256" key="2">
    <source>
        <dbReference type="ARBA" id="ARBA00008917"/>
    </source>
</evidence>
<keyword evidence="6 7" id="KW-0472">Membrane</keyword>
<comment type="similarity">
    <text evidence="2 7">Belongs to the derlin family.</text>
</comment>
<evidence type="ECO:0000256" key="8">
    <source>
        <dbReference type="SAM" id="MobiDB-lite"/>
    </source>
</evidence>
<evidence type="ECO:0000313" key="11">
    <source>
        <dbReference type="EMBL" id="PVV03289.1"/>
    </source>
</evidence>
<name>A0A2T9Z825_9FUNG</name>
<dbReference type="Pfam" id="PF04511">
    <property type="entry name" value="DER1"/>
    <property type="match status" value="1"/>
</dbReference>
<comment type="caution">
    <text evidence="7">Lacks conserved residue(s) required for the propagation of feature annotation.</text>
</comment>
<dbReference type="EMBL" id="MBFS01001669">
    <property type="protein sequence ID" value="PVV00749.1"/>
    <property type="molecule type" value="Genomic_DNA"/>
</dbReference>
<evidence type="ECO:0000313" key="9">
    <source>
        <dbReference type="EMBL" id="PVV00611.1"/>
    </source>
</evidence>
<keyword evidence="3 7" id="KW-0812">Transmembrane</keyword>
<evidence type="ECO:0000256" key="7">
    <source>
        <dbReference type="RuleBase" id="RU363059"/>
    </source>
</evidence>
<dbReference type="GO" id="GO:0006950">
    <property type="term" value="P:response to stress"/>
    <property type="evidence" value="ECO:0007669"/>
    <property type="project" value="UniProtKB-ARBA"/>
</dbReference>
<proteinExistence type="inferred from homology"/>
<evidence type="ECO:0000256" key="3">
    <source>
        <dbReference type="ARBA" id="ARBA00022692"/>
    </source>
</evidence>
<accession>A0A2T9Z825</accession>
<evidence type="ECO:0000256" key="1">
    <source>
        <dbReference type="ARBA" id="ARBA00004477"/>
    </source>
</evidence>
<sequence>MRLEYSALINAPIITGQALRCNLPASDQGPDTAFAALIRHSQPNQGNIRYDLPSNFISSRLKPYFLLVKISDTSTILYYSAQKQKFKNLFNFFYLYQYSLELENSVYQNKPAEYAWFISLCMIFTTIISIFFPAYLLNEALVMIPLSYWCIQNYERSITVMFGIKMKAYLLPFFVMFVEFISGGGNLPHAMVFGYTSTRIYHYLNQSYPLSSRVHDILKTPQLYHRIFRKYSVPSGQQSRATMDERPGASSFNARSSSSSHYWGSGKKLS</sequence>
<evidence type="ECO:0000256" key="6">
    <source>
        <dbReference type="ARBA" id="ARBA00023136"/>
    </source>
</evidence>
<comment type="function">
    <text evidence="7">May be involved in the degradation of misfolded endoplasmic reticulum (ER) luminal proteins.</text>
</comment>
<keyword evidence="4 7" id="KW-0256">Endoplasmic reticulum</keyword>
<keyword evidence="12" id="KW-1185">Reference proteome</keyword>
<dbReference type="EMBL" id="MBFS01001827">
    <property type="protein sequence ID" value="PVV00611.1"/>
    <property type="molecule type" value="Genomic_DNA"/>
</dbReference>
<dbReference type="PANTHER" id="PTHR11009">
    <property type="entry name" value="DER1-LIKE PROTEIN, DERLIN"/>
    <property type="match status" value="1"/>
</dbReference>
<dbReference type="Proteomes" id="UP000245609">
    <property type="component" value="Unassembled WGS sequence"/>
</dbReference>
<organism evidence="10 12">
    <name type="scientific">Smittium megazygosporum</name>
    <dbReference type="NCBI Taxonomy" id="133381"/>
    <lineage>
        <taxon>Eukaryota</taxon>
        <taxon>Fungi</taxon>
        <taxon>Fungi incertae sedis</taxon>
        <taxon>Zoopagomycota</taxon>
        <taxon>Kickxellomycotina</taxon>
        <taxon>Harpellomycetes</taxon>
        <taxon>Harpellales</taxon>
        <taxon>Legeriomycetaceae</taxon>
        <taxon>Smittium</taxon>
    </lineage>
</organism>
<gene>
    <name evidence="11" type="ORF">BB560_002250</name>
    <name evidence="10" type="ORF">BB560_004856</name>
    <name evidence="9" type="ORF">BB560_005002</name>
</gene>
<comment type="caution">
    <text evidence="10">The sequence shown here is derived from an EMBL/GenBank/DDBJ whole genome shotgun (WGS) entry which is preliminary data.</text>
</comment>
<reference evidence="10 12" key="1">
    <citation type="journal article" date="2018" name="MBio">
        <title>Comparative Genomics Reveals the Core Gene Toolbox for the Fungus-Insect Symbiosis.</title>
        <authorList>
            <person name="Wang Y."/>
            <person name="Stata M."/>
            <person name="Wang W."/>
            <person name="Stajich J.E."/>
            <person name="White M.M."/>
            <person name="Moncalvo J.M."/>
        </authorList>
    </citation>
    <scope>NUCLEOTIDE SEQUENCE [LARGE SCALE GENOMIC DNA]</scope>
    <source>
        <strain evidence="10 12">SC-DP-2</strain>
    </source>
</reference>
<evidence type="ECO:0000256" key="4">
    <source>
        <dbReference type="ARBA" id="ARBA00022824"/>
    </source>
</evidence>
<comment type="subcellular location">
    <subcellularLocation>
        <location evidence="1 7">Endoplasmic reticulum membrane</location>
        <topology evidence="1 7">Multi-pass membrane protein</topology>
    </subcellularLocation>
</comment>
<dbReference type="EMBL" id="MBFS01000253">
    <property type="protein sequence ID" value="PVV03289.1"/>
    <property type="molecule type" value="Genomic_DNA"/>
</dbReference>